<dbReference type="PATRIC" id="fig|1886670.3.peg.2257"/>
<dbReference type="InterPro" id="IPR001242">
    <property type="entry name" value="Condensation_dom"/>
</dbReference>
<evidence type="ECO:0000259" key="9">
    <source>
        <dbReference type="PROSITE" id="PS50075"/>
    </source>
</evidence>
<name>A0A1E3L3S8_9BACL</name>
<dbReference type="Gene3D" id="3.30.559.10">
    <property type="entry name" value="Chloramphenicol acetyltransferase-like domain"/>
    <property type="match status" value="3"/>
</dbReference>
<dbReference type="PROSITE" id="PS00012">
    <property type="entry name" value="PHOSPHOPANTETHEINE"/>
    <property type="match status" value="1"/>
</dbReference>
<dbReference type="Pfam" id="PF00501">
    <property type="entry name" value="AMP-binding"/>
    <property type="match status" value="2"/>
</dbReference>
<dbReference type="FunFam" id="3.40.50.980:FF:000001">
    <property type="entry name" value="Non-ribosomal peptide synthetase"/>
    <property type="match status" value="2"/>
</dbReference>
<dbReference type="FunFam" id="2.30.38.10:FF:000001">
    <property type="entry name" value="Non-ribosomal peptide synthetase PvdI"/>
    <property type="match status" value="1"/>
</dbReference>
<dbReference type="InterPro" id="IPR045851">
    <property type="entry name" value="AMP-bd_C_sf"/>
</dbReference>
<dbReference type="PANTHER" id="PTHR45527">
    <property type="entry name" value="NONRIBOSOMAL PEPTIDE SYNTHETASE"/>
    <property type="match status" value="1"/>
</dbReference>
<feature type="domain" description="Carrier" evidence="9">
    <location>
        <begin position="1007"/>
        <end position="1082"/>
    </location>
</feature>
<dbReference type="Proteomes" id="UP000094578">
    <property type="component" value="Unassembled WGS sequence"/>
</dbReference>
<dbReference type="CDD" id="cd19531">
    <property type="entry name" value="LCL_NRPS-like"/>
    <property type="match status" value="2"/>
</dbReference>
<evidence type="ECO:0000256" key="4">
    <source>
        <dbReference type="ARBA" id="ARBA00022553"/>
    </source>
</evidence>
<dbReference type="CDD" id="cd12117">
    <property type="entry name" value="A_NRPS_Srf_like"/>
    <property type="match status" value="1"/>
</dbReference>
<dbReference type="InterPro" id="IPR020845">
    <property type="entry name" value="AMP-binding_CS"/>
</dbReference>
<keyword evidence="3" id="KW-0596">Phosphopantetheine</keyword>
<dbReference type="GO" id="GO:0044550">
    <property type="term" value="P:secondary metabolite biosynthetic process"/>
    <property type="evidence" value="ECO:0007669"/>
    <property type="project" value="UniProtKB-ARBA"/>
</dbReference>
<dbReference type="FunFam" id="3.30.300.30:FF:000010">
    <property type="entry name" value="Enterobactin synthetase component F"/>
    <property type="match status" value="2"/>
</dbReference>
<dbReference type="Pfam" id="PF00668">
    <property type="entry name" value="Condensation"/>
    <property type="match status" value="3"/>
</dbReference>
<dbReference type="PROSITE" id="PS00455">
    <property type="entry name" value="AMP_BINDING"/>
    <property type="match status" value="2"/>
</dbReference>
<comment type="cofactor">
    <cofactor evidence="1">
        <name>pantetheine 4'-phosphate</name>
        <dbReference type="ChEBI" id="CHEBI:47942"/>
    </cofactor>
</comment>
<evidence type="ECO:0000256" key="1">
    <source>
        <dbReference type="ARBA" id="ARBA00001957"/>
    </source>
</evidence>
<dbReference type="FunFam" id="1.10.1200.10:FF:000005">
    <property type="entry name" value="Nonribosomal peptide synthetase 1"/>
    <property type="match status" value="2"/>
</dbReference>
<dbReference type="FunFam" id="3.40.50.12780:FF:000012">
    <property type="entry name" value="Non-ribosomal peptide synthetase"/>
    <property type="match status" value="1"/>
</dbReference>
<dbReference type="GO" id="GO:0017000">
    <property type="term" value="P:antibiotic biosynthetic process"/>
    <property type="evidence" value="ECO:0007669"/>
    <property type="project" value="UniProtKB-KW"/>
</dbReference>
<comment type="similarity">
    <text evidence="2">Belongs to the ATP-dependent AMP-binding enzyme family.</text>
</comment>
<dbReference type="Pfam" id="PF00550">
    <property type="entry name" value="PP-binding"/>
    <property type="match status" value="2"/>
</dbReference>
<dbReference type="GO" id="GO:0016874">
    <property type="term" value="F:ligase activity"/>
    <property type="evidence" value="ECO:0007669"/>
    <property type="project" value="UniProtKB-KW"/>
</dbReference>
<dbReference type="Gene3D" id="1.10.1200.10">
    <property type="entry name" value="ACP-like"/>
    <property type="match status" value="2"/>
</dbReference>
<dbReference type="RefSeq" id="WP_069327635.1">
    <property type="nucleotide sequence ID" value="NZ_MDER01000038.1"/>
</dbReference>
<dbReference type="EMBL" id="MDER01000038">
    <property type="protein sequence ID" value="ODP28467.1"/>
    <property type="molecule type" value="Genomic_DNA"/>
</dbReference>
<evidence type="ECO:0000256" key="3">
    <source>
        <dbReference type="ARBA" id="ARBA00022450"/>
    </source>
</evidence>
<keyword evidence="6" id="KW-0677">Repeat</keyword>
<dbReference type="PROSITE" id="PS50075">
    <property type="entry name" value="CARRIER"/>
    <property type="match status" value="2"/>
</dbReference>
<evidence type="ECO:0000256" key="8">
    <source>
        <dbReference type="ARBA" id="ARBA00023268"/>
    </source>
</evidence>
<dbReference type="GO" id="GO:0005829">
    <property type="term" value="C:cytosol"/>
    <property type="evidence" value="ECO:0007669"/>
    <property type="project" value="TreeGrafter"/>
</dbReference>
<dbReference type="Gene3D" id="3.30.559.30">
    <property type="entry name" value="Nonribosomal peptide synthetase, condensation domain"/>
    <property type="match status" value="2"/>
</dbReference>
<keyword evidence="5" id="KW-0436">Ligase</keyword>
<dbReference type="InterPro" id="IPR009081">
    <property type="entry name" value="PP-bd_ACP"/>
</dbReference>
<dbReference type="SUPFAM" id="SSF56801">
    <property type="entry name" value="Acetyl-CoA synthetase-like"/>
    <property type="match status" value="2"/>
</dbReference>
<dbReference type="InterPro" id="IPR010071">
    <property type="entry name" value="AA_adenyl_dom"/>
</dbReference>
<comment type="caution">
    <text evidence="10">The sequence shown here is derived from an EMBL/GenBank/DDBJ whole genome shotgun (WGS) entry which is preliminary data.</text>
</comment>
<dbReference type="STRING" id="1886670.PTI45_02217"/>
<dbReference type="GO" id="GO:0008610">
    <property type="term" value="P:lipid biosynthetic process"/>
    <property type="evidence" value="ECO:0007669"/>
    <property type="project" value="UniProtKB-ARBA"/>
</dbReference>
<accession>A0A1E3L3S8</accession>
<dbReference type="PANTHER" id="PTHR45527:SF1">
    <property type="entry name" value="FATTY ACID SYNTHASE"/>
    <property type="match status" value="1"/>
</dbReference>
<dbReference type="GO" id="GO:0031177">
    <property type="term" value="F:phosphopantetheine binding"/>
    <property type="evidence" value="ECO:0007669"/>
    <property type="project" value="TreeGrafter"/>
</dbReference>
<dbReference type="SUPFAM" id="SSF52777">
    <property type="entry name" value="CoA-dependent acyltransferases"/>
    <property type="match status" value="5"/>
</dbReference>
<dbReference type="CDD" id="cd05930">
    <property type="entry name" value="A_NRPS"/>
    <property type="match status" value="1"/>
</dbReference>
<feature type="domain" description="Carrier" evidence="9">
    <location>
        <begin position="2049"/>
        <end position="2123"/>
    </location>
</feature>
<keyword evidence="4" id="KW-0597">Phosphoprotein</keyword>
<dbReference type="Gene3D" id="3.40.50.980">
    <property type="match status" value="4"/>
</dbReference>
<reference evidence="10 11" key="1">
    <citation type="submission" date="2016-08" db="EMBL/GenBank/DDBJ databases">
        <title>Genome sequencing of Paenibacillus sp. TI45-13ar, isolated from Korean traditional nuruk.</title>
        <authorList>
            <person name="Kim S.-J."/>
        </authorList>
    </citation>
    <scope>NUCLEOTIDE SEQUENCE [LARGE SCALE GENOMIC DNA]</scope>
    <source>
        <strain evidence="10 11">TI45-13ar</strain>
    </source>
</reference>
<dbReference type="InterPro" id="IPR000873">
    <property type="entry name" value="AMP-dep_synth/lig_dom"/>
</dbReference>
<evidence type="ECO:0000313" key="10">
    <source>
        <dbReference type="EMBL" id="ODP28467.1"/>
    </source>
</evidence>
<dbReference type="Pfam" id="PF13193">
    <property type="entry name" value="AMP-binding_C"/>
    <property type="match status" value="2"/>
</dbReference>
<proteinExistence type="inferred from homology"/>
<evidence type="ECO:0000256" key="5">
    <source>
        <dbReference type="ARBA" id="ARBA00022598"/>
    </source>
</evidence>
<dbReference type="NCBIfam" id="TIGR01733">
    <property type="entry name" value="AA-adenyl-dom"/>
    <property type="match status" value="2"/>
</dbReference>
<keyword evidence="7" id="KW-0045">Antibiotic biosynthesis</keyword>
<evidence type="ECO:0000256" key="6">
    <source>
        <dbReference type="ARBA" id="ARBA00022737"/>
    </source>
</evidence>
<evidence type="ECO:0000313" key="11">
    <source>
        <dbReference type="Proteomes" id="UP000094578"/>
    </source>
</evidence>
<dbReference type="InterPro" id="IPR023213">
    <property type="entry name" value="CAT-like_dom_sf"/>
</dbReference>
<protein>
    <submittedName>
        <fullName evidence="10">Tyrocidine synthase</fullName>
    </submittedName>
</protein>
<dbReference type="InterPro" id="IPR025110">
    <property type="entry name" value="AMP-bd_C"/>
</dbReference>
<organism evidence="10 11">
    <name type="scientific">Paenibacillus nuruki</name>
    <dbReference type="NCBI Taxonomy" id="1886670"/>
    <lineage>
        <taxon>Bacteria</taxon>
        <taxon>Bacillati</taxon>
        <taxon>Bacillota</taxon>
        <taxon>Bacilli</taxon>
        <taxon>Bacillales</taxon>
        <taxon>Paenibacillaceae</taxon>
        <taxon>Paenibacillus</taxon>
    </lineage>
</organism>
<dbReference type="NCBIfam" id="NF003417">
    <property type="entry name" value="PRK04813.1"/>
    <property type="match status" value="2"/>
</dbReference>
<gene>
    <name evidence="10" type="ORF">PTI45_02217</name>
</gene>
<sequence>MDLAQRIANLSPEQRKLLEARMSREGIAHTTSVQIASQQATTITPAPIQAYYPVSTAQHRLLLVQEIGGASLAYHMPMIVQLYGMLDDKQLNKAFKQLIERHESLRTSFASESGKSVQRIHAIEDITFEVEYLTRAKKTDAIVEELITEFMIPFTLEHAPLIRVQVVQFNSQEHVLMLDMHHLISDGLSMERLTEEFIAFYSGESLPPLSIQYKDYAVWQHTQLTEGHWNKQEEFWLTTLQGELPVLQLATDFLRPSVQQFDGERVSATVDGSLLKSLKQFATQQGCTLYMLLLSAYYILLYKYTDQNDVIVGTPVAGRSHSSLQPLIGMFVNTLPLRQYPSGEKSVISFVEEVKQHVLQAFQYEQYPLEQIVEKLAIPRDISRNPLFDTVFAYQHAQPEVIEIQGLQFQPYQNVTHTAKFDLTLMIEEASLLDKLIIHWDYASHLYQKETITAFHHHYINILQEMMSAPEKSLSTIQMLTPSEHDELVIDMKRLTADYDREQTIHGLFEQQVLLYPNQDAIVYEDDKMTYAELDEQANRVAAYLQHQGVMPDDIIAIMPERSLQMVIGILGILKAGAAYLPIDPEYPTARIQLMLEDSRTSLLLTHHHLAQNIEFSGTILDLDESYLYQHDYVYTPSEVTSDHLAYVIYTSGTTGTPKGVLVEHHGMANMRLTYEHTFELTMQDRVVQFASLSFDASVWEMYMALFMGGTLYLAPKEKLINIDYFTRWMNTHQITVAMLPPNFAIYVEPEKLPSLRLLITGGSESSAELVRRWNPYVDYCNAYGPTEATICVSIWKSNRDEPKQVSGTIPIGEPSWNTHLYVMNSEQQLTPRGVAGELYIGGDVLARGYWQRPELTTEKFIIHPFLQGERLYRTGDLVRWLPDGQLEYLGRIDQQVKIRGYRIELGEIESKLVTHPQIQEATVVVHELQGEKTICAYITVHASINNEQSISSNQLRQYMQEQLPVYMVPAHIIQLAEFPLTPNGKIDRKALPLPDLTLLSTEDYEAPVTDIERKLAELWAGILGVESIGRQDHFFERGGHSLKAVVLISQIAQEIGSEISLRHIFEYPILQDQAHYIENARPALHISIPRVDDQLAYPVSSAQKRLLMIEDIADVGAAYHIPLLLHIQGISDIARMNKVFVQLIERHEALRTSFYREGEEYYQQVHDISHIHWQIEQLEYSQADVVDFSDLLTTFVRPFDQAHVPLLRAGLVSISDHEHILIIDIHHLIADGSSMESLTLEFNQLYAGEPLAELKVQYRDYTVWHQQQLEAGLLDQHESFWLSELEGELPVLNLHTDFPRPVQQSFAGHSFTVQVDPELTHQLRQISGQHESTMYMLLLAAYHILLSQYTGQEDIIIGTPVAGRNHADLQSMMGMFVNMLPLRNVSTKKQSFSQFLNVVKERTLEAFHHEQMPLELLLEQLNLKRDLSRNPLFDTIFTLQNTGSSAMVANEVTFTPIPIKTNTSKFDLSLTVEEEEGLLFHFEYAVHLYEHVTIEQMATQYLELLHQLAYDPHILLGDIKLISDKQQEYILTTCNPPHTVYPRHATIQQLWEEQVSAHADMSAVICGEDSWSYQEIEDRANSLAWTLNALGVKADTLVGIIPERSPDMIIGILAILKAGGAYVPIDASYPAERIQYMLDDSQISILLTMNRTSELSEQTFEGTVLNLKESTSYDERTHSLPFINQVNDLAYVMYTSGSTGQPKGVMIEHRNVIRLVKETNYIQFNPADRILMTGALVFDACTFEIWGALLNGLSLCLVPDTTILDAEKLHVALLQYQITTMWLTSPLFNQLALQKPELFQPLQQLIIGGDVLSPKMLKSVQNHCPQLTLINGYGPTENTTFSCCYTIPFIENERPIPIGRPIMHSTAYIVSESGHLLPSGVPGEIWVGGDGVARGYLNRDDLTSEKFVSSYWLPTARMYRTGDLGRWLSDGTIEYLGRIDHQVKIRGYRIEPSEIENILLRHESIQQVHVAILTSEDGQKSLCAYIATQEPLTYTDIRHYLNGKLPDYMVPQYYVFLSELPLNTNGKVHRQALPQPDLTSASLQEYVAPRNDQEQKLALIWAEILGMDKVGIDDRFFECGGHSLKGIQLISQAKEQGISLNIHQLFQHQTIRALSDLYIPKDHNPDSLYISQQNVFINGDWKMADRNYEISAEQFKQWNQHIQIHNMKWYQYTMQSSVTEVYPLAPVQQHHLLHPECSGVVIPLPYAVNIERLAKAFANIVQRHELLRSRLVSHQQAWEWEVHDWNININESVSHFPTLDLSFYTEVQQQSILSSLLPDLYMTPYVCTEDPLYRILCVRLEPEKSVVLFACSHLIFDGMSGEILKAELAQAYERGEHYQSVSYEHVQYHDYTELVLQGPQHITDEELSHRFELEQFSIASQQVQQSTSLVRNQYSKWEGYFEYEHLEKADSSTSMNVLLQLSAKVLGAYFKISNVPFWLTHYGRQYGEHYFYEQMGECIDQIPLVIATDQALPDLPALLNTVTTHHINFFNLLYNESMSKVYPQACAYLLSAFAGMPIVFNYLGEQEEEEREWNQMIQHTQAVNELDATEQTIEPIIYVTAQHIGTRLYLSLLLPYEADIQAIHTMMQQQSSLLSLHLHLNADQRSRDYDSII</sequence>
<evidence type="ECO:0000256" key="2">
    <source>
        <dbReference type="ARBA" id="ARBA00006432"/>
    </source>
</evidence>
<keyword evidence="8" id="KW-0511">Multifunctional enzyme</keyword>
<dbReference type="InterPro" id="IPR006162">
    <property type="entry name" value="Ppantetheine_attach_site"/>
</dbReference>
<dbReference type="Gene3D" id="3.30.300.30">
    <property type="match status" value="2"/>
</dbReference>
<dbReference type="Gene3D" id="2.30.38.10">
    <property type="entry name" value="Luciferase, Domain 3"/>
    <property type="match status" value="2"/>
</dbReference>
<dbReference type="InterPro" id="IPR036736">
    <property type="entry name" value="ACP-like_sf"/>
</dbReference>
<keyword evidence="11" id="KW-1185">Reference proteome</keyword>
<dbReference type="SUPFAM" id="SSF47336">
    <property type="entry name" value="ACP-like"/>
    <property type="match status" value="2"/>
</dbReference>
<evidence type="ECO:0000256" key="7">
    <source>
        <dbReference type="ARBA" id="ARBA00023194"/>
    </source>
</evidence>
<dbReference type="GO" id="GO:0043041">
    <property type="term" value="P:amino acid activation for nonribosomal peptide biosynthetic process"/>
    <property type="evidence" value="ECO:0007669"/>
    <property type="project" value="TreeGrafter"/>
</dbReference>